<dbReference type="Proteomes" id="UP000320216">
    <property type="component" value="Chromosome"/>
</dbReference>
<feature type="domain" description="Amidohydrolase 3" evidence="1">
    <location>
        <begin position="100"/>
        <end position="448"/>
    </location>
</feature>
<name>A0A5B8M1D9_9MICO</name>
<dbReference type="SUPFAM" id="SSF51556">
    <property type="entry name" value="Metallo-dependent hydrolases"/>
    <property type="match status" value="1"/>
</dbReference>
<dbReference type="GO" id="GO:0016810">
    <property type="term" value="F:hydrolase activity, acting on carbon-nitrogen (but not peptide) bonds"/>
    <property type="evidence" value="ECO:0007669"/>
    <property type="project" value="InterPro"/>
</dbReference>
<proteinExistence type="predicted"/>
<dbReference type="InterPro" id="IPR011059">
    <property type="entry name" value="Metal-dep_hydrolase_composite"/>
</dbReference>
<sequence>MSEDDKGVDLVLRGGSIHVLDEHDTRAEAIAVRSGRIVATGSNADMSELIGARTRVIELEGRTVLPGINDSHLHASWLGGMWPATVFGGGPQQPGPLVTNREERRAALLKAGDLLASLGITSYTEPGIGPGEDAGPTGSFGREVLDVYRELAAEGLLRSRVTLLLLFGLIDGPSTVDDIVRGIREADTSSPNDDLLHIPGIKIFGDGIPPMRNAYIHGTYIDGTHGALLIDGDDDGEREANLRLAIRTAHEAGLQVAVHATGDHTIDVVCDAVREAQGDGSSDLRHYLVHADMVSESAAAALAAHDMGATVQAGIASFAGEWADSAFEPSLEPGEPEPWTGRRLLDAGVNITLSSDSPILSPDWRTEVAAADRLLGESDDPRARMHELLRRYTAVPAWQDHAESWKGTLEAGKIADLVVLSSDPDDVGAAGLPDVAIELTFLGGEVVFDASSESVESAVPSA</sequence>
<dbReference type="Gene3D" id="3.20.20.140">
    <property type="entry name" value="Metal-dependent hydrolases"/>
    <property type="match status" value="1"/>
</dbReference>
<dbReference type="InterPro" id="IPR013108">
    <property type="entry name" value="Amidohydro_3"/>
</dbReference>
<dbReference type="PANTHER" id="PTHR22642">
    <property type="entry name" value="IMIDAZOLONEPROPIONASE"/>
    <property type="match status" value="1"/>
</dbReference>
<dbReference type="KEGG" id="huw:FPZ11_07555"/>
<gene>
    <name evidence="2" type="ORF">FPZ11_07555</name>
</gene>
<keyword evidence="3" id="KW-1185">Reference proteome</keyword>
<dbReference type="InterPro" id="IPR032466">
    <property type="entry name" value="Metal_Hydrolase"/>
</dbReference>
<reference evidence="2 3" key="1">
    <citation type="submission" date="2019-07" db="EMBL/GenBank/DDBJ databases">
        <title>Full genome sequence of Humibacter sp. WJ7-1.</title>
        <authorList>
            <person name="Im W.-T."/>
        </authorList>
    </citation>
    <scope>NUCLEOTIDE SEQUENCE [LARGE SCALE GENOMIC DNA]</scope>
    <source>
        <strain evidence="2 3">WJ7-1</strain>
    </source>
</reference>
<evidence type="ECO:0000313" key="3">
    <source>
        <dbReference type="Proteomes" id="UP000320216"/>
    </source>
</evidence>
<dbReference type="PANTHER" id="PTHR22642:SF2">
    <property type="entry name" value="PROTEIN LONG AFTER FAR-RED 3"/>
    <property type="match status" value="1"/>
</dbReference>
<evidence type="ECO:0000259" key="1">
    <source>
        <dbReference type="Pfam" id="PF07969"/>
    </source>
</evidence>
<accession>A0A5B8M1D9</accession>
<keyword evidence="2" id="KW-0378">Hydrolase</keyword>
<dbReference type="OrthoDB" id="3173428at2"/>
<dbReference type="RefSeq" id="WP_146319717.1">
    <property type="nucleotide sequence ID" value="NZ_CP042305.1"/>
</dbReference>
<dbReference type="SUPFAM" id="SSF51338">
    <property type="entry name" value="Composite domain of metallo-dependent hydrolases"/>
    <property type="match status" value="1"/>
</dbReference>
<dbReference type="Pfam" id="PF07969">
    <property type="entry name" value="Amidohydro_3"/>
    <property type="match status" value="1"/>
</dbReference>
<evidence type="ECO:0000313" key="2">
    <source>
        <dbReference type="EMBL" id="QDZ14628.1"/>
    </source>
</evidence>
<dbReference type="AlphaFoldDB" id="A0A5B8M1D9"/>
<dbReference type="EMBL" id="CP042305">
    <property type="protein sequence ID" value="QDZ14628.1"/>
    <property type="molecule type" value="Genomic_DNA"/>
</dbReference>
<protein>
    <submittedName>
        <fullName evidence="2">Amidohydrolase family protein</fullName>
    </submittedName>
</protein>
<dbReference type="Gene3D" id="2.30.40.10">
    <property type="entry name" value="Urease, subunit C, domain 1"/>
    <property type="match status" value="1"/>
</dbReference>
<organism evidence="2 3">
    <name type="scientific">Humibacter ginsenosidimutans</name>
    <dbReference type="NCBI Taxonomy" id="2599293"/>
    <lineage>
        <taxon>Bacteria</taxon>
        <taxon>Bacillati</taxon>
        <taxon>Actinomycetota</taxon>
        <taxon>Actinomycetes</taxon>
        <taxon>Micrococcales</taxon>
        <taxon>Microbacteriaceae</taxon>
        <taxon>Humibacter</taxon>
    </lineage>
</organism>